<dbReference type="EMBL" id="KQ087218">
    <property type="protein sequence ID" value="KLT41416.1"/>
    <property type="molecule type" value="Genomic_DNA"/>
</dbReference>
<sequence length="617" mass="67312">MSVHAATPPALGTPTEAQRMSDAVVTLIDVFTARHSSTTGAHEEALMALTATVSSGFADMRAKQDALAAAVAGLTRRTPSPPAEMPRDESGDTSSGNISEMKSTAIILRAVSEAQGYSLEAISDQMEMDVGAKGAVALNQRNTARNTAPAIQVGRVEAHTPLIQQWRNEIDLRHRLAEDACEIGAVSTRLARLVKAASTAGLLGENNAQKVAQSQITSLAAKFESALAALDRYKKDNAALAKELAEEQAAHSNLRAQLAAEAESLAALANRQRGIDEIRSELTAAIEQFSVVESERSRNEGRGAEPSDPAETLRDLRALHKCVWDREGFNCLTNRPAERQVHDENLHDQIGFLDKYLARLSHEQHDDDKPHDKESLRSQLAAHAERLFTLSHVERVKTHKTAATHGESGKIDGEIDNPELLTVRMDESKQYLGEDDDGHQSEGILGLRISEAEYVQSRASSHIEVLREQLKPLERTCLVHGHDVGAWQAKHDKRLEELKELQNALAKKNVQLAAMTKSARTQQSQLVYMTQELSAMEVKLGVQATEIASLKVQLRAKTTEGAKLQYKLDTLLKVHTPGSSHQGHANAQARVELGMQNNRASARRTKCNAVAAKGIQK</sequence>
<feature type="region of interest" description="Disordered" evidence="2">
    <location>
        <begin position="73"/>
        <end position="99"/>
    </location>
</feature>
<keyword evidence="4" id="KW-1185">Reference proteome</keyword>
<proteinExistence type="predicted"/>
<dbReference type="GeneID" id="28987359"/>
<feature type="region of interest" description="Disordered" evidence="2">
    <location>
        <begin position="293"/>
        <end position="312"/>
    </location>
</feature>
<evidence type="ECO:0000313" key="4">
    <source>
        <dbReference type="Proteomes" id="UP000053611"/>
    </source>
</evidence>
<organism evidence="3 4">
    <name type="scientific">Cutaneotrichosporon oleaginosum</name>
    <dbReference type="NCBI Taxonomy" id="879819"/>
    <lineage>
        <taxon>Eukaryota</taxon>
        <taxon>Fungi</taxon>
        <taxon>Dikarya</taxon>
        <taxon>Basidiomycota</taxon>
        <taxon>Agaricomycotina</taxon>
        <taxon>Tremellomycetes</taxon>
        <taxon>Trichosporonales</taxon>
        <taxon>Trichosporonaceae</taxon>
        <taxon>Cutaneotrichosporon</taxon>
    </lineage>
</organism>
<dbReference type="Proteomes" id="UP000053611">
    <property type="component" value="Unassembled WGS sequence"/>
</dbReference>
<evidence type="ECO:0000256" key="1">
    <source>
        <dbReference type="SAM" id="Coils"/>
    </source>
</evidence>
<evidence type="ECO:0000313" key="3">
    <source>
        <dbReference type="EMBL" id="KLT41416.1"/>
    </source>
</evidence>
<feature type="coiled-coil region" evidence="1">
    <location>
        <begin position="223"/>
        <end position="257"/>
    </location>
</feature>
<reference evidence="3 4" key="1">
    <citation type="submission" date="2015-03" db="EMBL/GenBank/DDBJ databases">
        <title>Genomics and transcriptomics of the oil-accumulating basidiomycete yeast T. oleaginosus allow insights into substrate utilization and the diverse evolutionary trajectories of mating systems in fungi.</title>
        <authorList>
            <consortium name="DOE Joint Genome Institute"/>
            <person name="Kourist R."/>
            <person name="Kracht O."/>
            <person name="Bracharz F."/>
            <person name="Lipzen A."/>
            <person name="Nolan M."/>
            <person name="Ohm R."/>
            <person name="Grigoriev I."/>
            <person name="Sun S."/>
            <person name="Heitman J."/>
            <person name="Bruck T."/>
            <person name="Nowrousian M."/>
        </authorList>
    </citation>
    <scope>NUCLEOTIDE SEQUENCE [LARGE SCALE GENOMIC DNA]</scope>
    <source>
        <strain evidence="3 4">IBC0246</strain>
    </source>
</reference>
<dbReference type="AlphaFoldDB" id="A0A0J0XK06"/>
<accession>A0A0J0XK06</accession>
<protein>
    <submittedName>
        <fullName evidence="3">Uncharacterized protein</fullName>
    </submittedName>
</protein>
<dbReference type="RefSeq" id="XP_018277907.1">
    <property type="nucleotide sequence ID" value="XM_018426756.1"/>
</dbReference>
<feature type="coiled-coil region" evidence="1">
    <location>
        <begin position="491"/>
        <end position="518"/>
    </location>
</feature>
<gene>
    <name evidence="3" type="ORF">CC85DRAFT_329026</name>
</gene>
<keyword evidence="1" id="KW-0175">Coiled coil</keyword>
<evidence type="ECO:0000256" key="2">
    <source>
        <dbReference type="SAM" id="MobiDB-lite"/>
    </source>
</evidence>
<name>A0A0J0XK06_9TREE</name>